<feature type="transmembrane region" description="Helical" evidence="1">
    <location>
        <begin position="80"/>
        <end position="103"/>
    </location>
</feature>
<sequence>MQKQTHVAFSLALASTAAVLLSYTVYEYVVAIVAAIVSSVLPDLDLYFRHRMALHNVNVFLVLALTAYTILSPFGHTEPVIVGLAAGYLGHILLDMFTVRGVAFMYPLTSRRLRLARLRSSSTVANTAITVASLLIFAYSSLSIAVRLVTMLETLLPTP</sequence>
<protein>
    <recommendedName>
        <fullName evidence="4">Membrane-bound metal-dependent hydrolase</fullName>
    </recommendedName>
</protein>
<dbReference type="OrthoDB" id="199847at2157"/>
<dbReference type="GeneID" id="4782486"/>
<dbReference type="eggNOG" id="arCOG01744">
    <property type="taxonomic scope" value="Archaea"/>
</dbReference>
<proteinExistence type="predicted"/>
<dbReference type="Proteomes" id="UP000002593">
    <property type="component" value="Chromosome"/>
</dbReference>
<dbReference type="EMBL" id="CP000493">
    <property type="protein sequence ID" value="ABM81375.1"/>
    <property type="molecule type" value="Genomic_DNA"/>
</dbReference>
<dbReference type="EnsemblBacteria" id="ABM81375">
    <property type="protein sequence ID" value="ABM81375"/>
    <property type="gene ID" value="Hbut_1554"/>
</dbReference>
<reference evidence="2 3" key="1">
    <citation type="journal article" date="2007" name="Archaea">
        <title>The genome of Hyperthermus butylicus: a sulfur-reducing, peptide fermenting, neutrophilic Crenarchaeote growing up to 108 degrees C.</title>
        <authorList>
            <person name="Brugger K."/>
            <person name="Chen L."/>
            <person name="Stark M."/>
            <person name="Zibat A."/>
            <person name="Redder P."/>
            <person name="Ruepp A."/>
            <person name="Awayez M."/>
            <person name="She Q."/>
            <person name="Garrett R.A."/>
            <person name="Klenk H.P."/>
        </authorList>
    </citation>
    <scope>NUCLEOTIDE SEQUENCE [LARGE SCALE GENOMIC DNA]</scope>
    <source>
        <strain evidence="3">DSM 5456 / JCM 9403 / PLM1-5</strain>
    </source>
</reference>
<feature type="transmembrane region" description="Helical" evidence="1">
    <location>
        <begin position="124"/>
        <end position="149"/>
    </location>
</feature>
<dbReference type="STRING" id="415426.Hbut_1554"/>
<keyword evidence="1" id="KW-0812">Transmembrane</keyword>
<organism evidence="2 3">
    <name type="scientific">Hyperthermus butylicus (strain DSM 5456 / JCM 9403 / PLM1-5)</name>
    <dbReference type="NCBI Taxonomy" id="415426"/>
    <lineage>
        <taxon>Archaea</taxon>
        <taxon>Thermoproteota</taxon>
        <taxon>Thermoprotei</taxon>
        <taxon>Desulfurococcales</taxon>
        <taxon>Pyrodictiaceae</taxon>
        <taxon>Hyperthermus</taxon>
    </lineage>
</organism>
<keyword evidence="1" id="KW-1133">Transmembrane helix</keyword>
<keyword evidence="1" id="KW-0472">Membrane</keyword>
<dbReference type="Pfam" id="PF04307">
    <property type="entry name" value="YdjM"/>
    <property type="match status" value="1"/>
</dbReference>
<dbReference type="HOGENOM" id="CLU_097802_3_2_2"/>
<dbReference type="InterPro" id="IPR007404">
    <property type="entry name" value="YdjM-like"/>
</dbReference>
<evidence type="ECO:0008006" key="4">
    <source>
        <dbReference type="Google" id="ProtNLM"/>
    </source>
</evidence>
<feature type="transmembrane region" description="Helical" evidence="1">
    <location>
        <begin position="28"/>
        <end position="48"/>
    </location>
</feature>
<dbReference type="AlphaFoldDB" id="A2BN14"/>
<name>A2BN14_HYPBU</name>
<dbReference type="KEGG" id="hbu:Hbut_1554"/>
<evidence type="ECO:0000313" key="3">
    <source>
        <dbReference type="Proteomes" id="UP000002593"/>
    </source>
</evidence>
<keyword evidence="3" id="KW-1185">Reference proteome</keyword>
<feature type="transmembrane region" description="Helical" evidence="1">
    <location>
        <begin position="55"/>
        <end position="74"/>
    </location>
</feature>
<evidence type="ECO:0000256" key="1">
    <source>
        <dbReference type="SAM" id="Phobius"/>
    </source>
</evidence>
<dbReference type="RefSeq" id="WP_011822693.1">
    <property type="nucleotide sequence ID" value="NC_008818.1"/>
</dbReference>
<evidence type="ECO:0000313" key="2">
    <source>
        <dbReference type="EMBL" id="ABM81375.1"/>
    </source>
</evidence>
<gene>
    <name evidence="2" type="ordered locus">Hbut_1554</name>
</gene>
<accession>A2BN14</accession>